<name>A0ABY4PM97_9ACTN</name>
<reference evidence="1 2" key="1">
    <citation type="submission" date="2022-05" db="EMBL/GenBank/DDBJ databases">
        <authorList>
            <person name="Zhou X."/>
            <person name="Li K."/>
            <person name="Man Y."/>
        </authorList>
    </citation>
    <scope>NUCLEOTIDE SEQUENCE [LARGE SCALE GENOMIC DNA]</scope>
    <source>
        <strain evidence="1 2">MS405</strain>
    </source>
</reference>
<dbReference type="EMBL" id="CP097289">
    <property type="protein sequence ID" value="UQT54424.1"/>
    <property type="molecule type" value="Genomic_DNA"/>
</dbReference>
<dbReference type="Proteomes" id="UP000829992">
    <property type="component" value="Chromosome"/>
</dbReference>
<sequence length="265" mass="29321">MTTADHIPSRACYLRGCRSDGCERENYRYKKQLSLEYNQGRRRLRDATQTRVHIERLMLANWTQVQIGQASGVASASIHKIYTGAQTSIANWRAAAILAIHIGPPPPDRKHVEAAGSRRRLQALRVLGHSRTRLALELGCSPDRIKAITNGIVTRVRAEEATEIKRVYRQLATVAGKKQVASVAHTRGWYGPLAWDDIDDPACEPESGWCSEAKAGAKRKVYADPARVAELTAQRKSASEIALQLGCHQRTVVRIRGRVAKAVAA</sequence>
<gene>
    <name evidence="1" type="ORF">M4V62_04580</name>
</gene>
<organism evidence="1 2">
    <name type="scientific">Streptomyces durmitorensis</name>
    <dbReference type="NCBI Taxonomy" id="319947"/>
    <lineage>
        <taxon>Bacteria</taxon>
        <taxon>Bacillati</taxon>
        <taxon>Actinomycetota</taxon>
        <taxon>Actinomycetes</taxon>
        <taxon>Kitasatosporales</taxon>
        <taxon>Streptomycetaceae</taxon>
        <taxon>Streptomyces</taxon>
    </lineage>
</organism>
<accession>A0ABY4PM97</accession>
<protein>
    <submittedName>
        <fullName evidence="1">Uncharacterized protein</fullName>
    </submittedName>
</protein>
<proteinExistence type="predicted"/>
<evidence type="ECO:0000313" key="1">
    <source>
        <dbReference type="EMBL" id="UQT54424.1"/>
    </source>
</evidence>
<evidence type="ECO:0000313" key="2">
    <source>
        <dbReference type="Proteomes" id="UP000829992"/>
    </source>
</evidence>
<keyword evidence="2" id="KW-1185">Reference proteome</keyword>
<dbReference type="RefSeq" id="WP_249585920.1">
    <property type="nucleotide sequence ID" value="NZ_BAAAQL010000002.1"/>
</dbReference>